<dbReference type="Proteomes" id="UP000304914">
    <property type="component" value="Chromosome"/>
</dbReference>
<evidence type="ECO:0000313" key="2">
    <source>
        <dbReference type="Proteomes" id="UP000304914"/>
    </source>
</evidence>
<dbReference type="AlphaFoldDB" id="A0A4U9XN73"/>
<organism evidence="1 2">
    <name type="scientific">Streptococcus pseudoporcinus</name>
    <dbReference type="NCBI Taxonomy" id="361101"/>
    <lineage>
        <taxon>Bacteria</taxon>
        <taxon>Bacillati</taxon>
        <taxon>Bacillota</taxon>
        <taxon>Bacilli</taxon>
        <taxon>Lactobacillales</taxon>
        <taxon>Streptococcaceae</taxon>
        <taxon>Streptococcus</taxon>
    </lineage>
</organism>
<dbReference type="STRING" id="873448.STRPO_0290"/>
<dbReference type="EMBL" id="LR594035">
    <property type="protein sequence ID" value="VTS14158.1"/>
    <property type="molecule type" value="Genomic_DNA"/>
</dbReference>
<reference evidence="1 2" key="1">
    <citation type="submission" date="2019-05" db="EMBL/GenBank/DDBJ databases">
        <authorList>
            <consortium name="Pathogen Informatics"/>
        </authorList>
    </citation>
    <scope>NUCLEOTIDE SEQUENCE [LARGE SCALE GENOMIC DNA]</scope>
    <source>
        <strain evidence="1 2">NCTC5385</strain>
    </source>
</reference>
<accession>A0A4U9XN73</accession>
<protein>
    <submittedName>
        <fullName evidence="1">Phage protein</fullName>
    </submittedName>
</protein>
<evidence type="ECO:0000313" key="1">
    <source>
        <dbReference type="EMBL" id="VTS14158.1"/>
    </source>
</evidence>
<gene>
    <name evidence="1" type="ORF">NCTC5385_00322</name>
</gene>
<name>A0A4U9XN73_9STRE</name>
<dbReference type="RefSeq" id="WP_138067980.1">
    <property type="nucleotide sequence ID" value="NZ_LR594035.1"/>
</dbReference>
<proteinExistence type="predicted"/>
<sequence length="111" mass="13040">MIEIIITNYLAENLNVPVFNEHQENEPDSFVLIDRTGGTKKNHLKTATIAFQSYAESKYKASLLNEELKQNIEKIEELPEILGVHLNSDYDYTDVQTKRYRYQAVYDINYY</sequence>